<proteinExistence type="predicted"/>
<dbReference type="RefSeq" id="WP_135662687.1">
    <property type="nucleotide sequence ID" value="NZ_JAMQPS010000001.1"/>
</dbReference>
<evidence type="ECO:0000313" key="1">
    <source>
        <dbReference type="EMBL" id="MCW7515153.1"/>
    </source>
</evidence>
<protein>
    <submittedName>
        <fullName evidence="1">Uncharacterized protein</fullName>
    </submittedName>
</protein>
<reference evidence="1" key="1">
    <citation type="submission" date="2022-06" db="EMBL/GenBank/DDBJ databases">
        <title>Leptospira isolates from biofilms formed at urban environments.</title>
        <authorList>
            <person name="Ribeiro P.S."/>
            <person name="Sousa T."/>
            <person name="Carvalho N."/>
            <person name="Aburjaile F."/>
            <person name="Neves F."/>
            <person name="Oliveira D."/>
            <person name="Blanco L."/>
            <person name="Lima J."/>
            <person name="Costa F."/>
            <person name="Brenig B."/>
            <person name="Soares S."/>
            <person name="Ramos R."/>
            <person name="Goes-Neto A."/>
            <person name="Matiuzzi M."/>
            <person name="Azevedo V."/>
            <person name="Ristow P."/>
        </authorList>
    </citation>
    <scope>NUCLEOTIDE SEQUENCE</scope>
    <source>
        <strain evidence="1">VSF7</strain>
    </source>
</reference>
<gene>
    <name evidence="1" type="ORF">ND810_08290</name>
</gene>
<dbReference type="Proteomes" id="UP001209694">
    <property type="component" value="Unassembled WGS sequence"/>
</dbReference>
<name>A0AAW5V3W6_9LEPT</name>
<evidence type="ECO:0000313" key="2">
    <source>
        <dbReference type="Proteomes" id="UP001209694"/>
    </source>
</evidence>
<accession>A0AAW5V3W6</accession>
<comment type="caution">
    <text evidence="1">The sequence shown here is derived from an EMBL/GenBank/DDBJ whole genome shotgun (WGS) entry which is preliminary data.</text>
</comment>
<dbReference type="EMBL" id="JAMQQD010000002">
    <property type="protein sequence ID" value="MCW7515153.1"/>
    <property type="molecule type" value="Genomic_DNA"/>
</dbReference>
<sequence length="200" mass="21351">MEKPIVILSIVFFLNIFSNCKYQLGCNAGDDGSICGIANEYIISLVNSANTNTKSPANTLPPISSYSFSGDWNCSVNCQDVFEVDVLANGNYGFNVSSVTNSSVLRWSFMAPAIPLNGTNLFNSLTNDTMCYGQDIGDNRSYSTSALGKYQLTIGRDYGASAGTQGTYNLSITISPSSPSFTVVQTQNDTASSHTTTSCP</sequence>
<dbReference type="AlphaFoldDB" id="A0AAW5V3W6"/>
<organism evidence="1 2">
    <name type="scientific">Leptospira levettii</name>
    <dbReference type="NCBI Taxonomy" id="2023178"/>
    <lineage>
        <taxon>Bacteria</taxon>
        <taxon>Pseudomonadati</taxon>
        <taxon>Spirochaetota</taxon>
        <taxon>Spirochaetia</taxon>
        <taxon>Leptospirales</taxon>
        <taxon>Leptospiraceae</taxon>
        <taxon>Leptospira</taxon>
    </lineage>
</organism>